<dbReference type="EMBL" id="HE804045">
    <property type="protein sequence ID" value="CCH32484.1"/>
    <property type="molecule type" value="Genomic_DNA"/>
</dbReference>
<keyword evidence="3" id="KW-0378">Hydrolase</keyword>
<dbReference type="STRING" id="1179773.BN6_52190"/>
<evidence type="ECO:0000313" key="5">
    <source>
        <dbReference type="EMBL" id="CCH32484.1"/>
    </source>
</evidence>
<keyword evidence="4" id="KW-0865">Zymogen</keyword>
<dbReference type="PANTHER" id="PTHR43199:SF1">
    <property type="entry name" value="GLUTATHIONE HYDROLASE PROENZYME"/>
    <property type="match status" value="1"/>
</dbReference>
<dbReference type="AlphaFoldDB" id="K0K6E9"/>
<dbReference type="Gene3D" id="1.10.246.130">
    <property type="match status" value="1"/>
</dbReference>
<dbReference type="InterPro" id="IPR043137">
    <property type="entry name" value="GGT_ssub_C"/>
</dbReference>
<evidence type="ECO:0000256" key="4">
    <source>
        <dbReference type="ARBA" id="ARBA00023145"/>
    </source>
</evidence>
<name>K0K6E9_SACES</name>
<accession>K0K6E9</accession>
<evidence type="ECO:0000313" key="6">
    <source>
        <dbReference type="Proteomes" id="UP000006281"/>
    </source>
</evidence>
<dbReference type="PANTHER" id="PTHR43199">
    <property type="entry name" value="GLUTATHIONE HYDROLASE"/>
    <property type="match status" value="1"/>
</dbReference>
<gene>
    <name evidence="5" type="ordered locus">BN6_52190</name>
</gene>
<dbReference type="Gene3D" id="3.60.20.40">
    <property type="match status" value="1"/>
</dbReference>
<reference evidence="5 6" key="1">
    <citation type="journal article" date="2012" name="BMC Genomics">
        <title>Complete genome sequence of Saccharothrix espanaensis DSM 44229T and comparison to the other completely sequenced Pseudonocardiaceae.</title>
        <authorList>
            <person name="Strobel T."/>
            <person name="Al-Dilaimi A."/>
            <person name="Blom J."/>
            <person name="Gessner A."/>
            <person name="Kalinowski J."/>
            <person name="Luzhetska M."/>
            <person name="Puhler A."/>
            <person name="Szczepanowski R."/>
            <person name="Bechthold A."/>
            <person name="Ruckert C."/>
        </authorList>
    </citation>
    <scope>NUCLEOTIDE SEQUENCE [LARGE SCALE GENOMIC DNA]</scope>
    <source>
        <strain evidence="6">ATCC 51144 / DSM 44229 / JCM 9112 / NBRC 15066 / NRRL 15764</strain>
    </source>
</reference>
<dbReference type="GO" id="GO:0016787">
    <property type="term" value="F:hydrolase activity"/>
    <property type="evidence" value="ECO:0007669"/>
    <property type="project" value="UniProtKB-KW"/>
</dbReference>
<dbReference type="Proteomes" id="UP000006281">
    <property type="component" value="Chromosome"/>
</dbReference>
<dbReference type="PRINTS" id="PR01210">
    <property type="entry name" value="GGTRANSPTASE"/>
</dbReference>
<protein>
    <recommendedName>
        <fullName evidence="7">Gamma-glutamyltransferase</fullName>
    </recommendedName>
</protein>
<evidence type="ECO:0000256" key="1">
    <source>
        <dbReference type="ARBA" id="ARBA00009381"/>
    </source>
</evidence>
<dbReference type="eggNOG" id="COG0405">
    <property type="taxonomic scope" value="Bacteria"/>
</dbReference>
<dbReference type="PATRIC" id="fig|1179773.3.peg.5248"/>
<dbReference type="InterPro" id="IPR029055">
    <property type="entry name" value="Ntn_hydrolases_N"/>
</dbReference>
<organism evidence="5 6">
    <name type="scientific">Saccharothrix espanaensis (strain ATCC 51144 / DSM 44229 / JCM 9112 / NBRC 15066 / NRRL 15764)</name>
    <dbReference type="NCBI Taxonomy" id="1179773"/>
    <lineage>
        <taxon>Bacteria</taxon>
        <taxon>Bacillati</taxon>
        <taxon>Actinomycetota</taxon>
        <taxon>Actinomycetes</taxon>
        <taxon>Pseudonocardiales</taxon>
        <taxon>Pseudonocardiaceae</taxon>
        <taxon>Saccharothrix</taxon>
    </lineage>
</organism>
<comment type="similarity">
    <text evidence="1">Belongs to the gamma-glutamyltransferase family.</text>
</comment>
<dbReference type="InterPro" id="IPR043138">
    <property type="entry name" value="GGT_lsub"/>
</dbReference>
<dbReference type="SUPFAM" id="SSF56235">
    <property type="entry name" value="N-terminal nucleophile aminohydrolases (Ntn hydrolases)"/>
    <property type="match status" value="1"/>
</dbReference>
<dbReference type="BioCyc" id="SESP1179773:BN6_RS25235-MONOMER"/>
<evidence type="ECO:0000256" key="3">
    <source>
        <dbReference type="ARBA" id="ARBA00022801"/>
    </source>
</evidence>
<dbReference type="InterPro" id="IPR051792">
    <property type="entry name" value="GGT_bact"/>
</dbReference>
<dbReference type="HOGENOM" id="CLU_014813_0_1_11"/>
<evidence type="ECO:0008006" key="7">
    <source>
        <dbReference type="Google" id="ProtNLM"/>
    </source>
</evidence>
<sequence>MTDGRVGPKTPVSGERAVCSSQHPIVTDTMRDVLHGGGTAVDAVIAGSLVQAVVQQDLTNHAGMFTMLFWEAETGTVHELNSHGTIAPDLPPFHRVPPPRSQYSASGAGPYAVIPGFMPGMKALYERFATRPWAELCAPAVHWAEVGHVVDSFEHLVMAQSYDFFLYTPSGRAHFAPGGHLPQVGDRWPKPELHRTMLRLAEEGPDYFITGGWARDFLRRANELGWPITAEHLAVSKAEWGSGLRYKHRGHEIVQLSPPERQAVFCSMVLGILDELDITSLGHYTESADALYYVAHALRRADKEANLLNDPKIFDNPTEVLMSREFHAMVAELIRRSRPTADLAKHVEVTGGAARLAAIGQLPPATPAQSAGSCELSIVDQYGNWVQSMNTLQGSGIPGEVIGGVPMIGSNGVNSMDMWLGGWFTGGGRMRCAIGNTLVLKDGRPVLGLGSPGSVYCTVPQVLSNILDYGMDPYAAEDAPRLYPLRDDYQFSMESRIPDEVTRGVTSLGLLMSPLPAYDWHLGSFQMSWRGDDDRLFGCAGPRRAGSAAAL</sequence>
<dbReference type="KEGG" id="sesp:BN6_52190"/>
<dbReference type="RefSeq" id="WP_015102596.1">
    <property type="nucleotide sequence ID" value="NC_019673.1"/>
</dbReference>
<dbReference type="Pfam" id="PF01019">
    <property type="entry name" value="G_glu_transpept"/>
    <property type="match status" value="1"/>
</dbReference>
<evidence type="ECO:0000256" key="2">
    <source>
        <dbReference type="ARBA" id="ARBA00022679"/>
    </source>
</evidence>
<keyword evidence="6" id="KW-1185">Reference proteome</keyword>
<proteinExistence type="inferred from homology"/>
<keyword evidence="2" id="KW-0808">Transferase</keyword>
<dbReference type="GO" id="GO:0016740">
    <property type="term" value="F:transferase activity"/>
    <property type="evidence" value="ECO:0007669"/>
    <property type="project" value="UniProtKB-KW"/>
</dbReference>